<name>A0A2P2KXG2_RHIMU</name>
<accession>A0A2P2KXG2</accession>
<dbReference type="AlphaFoldDB" id="A0A2P2KXG2"/>
<protein>
    <submittedName>
        <fullName evidence="1">Uncharacterized protein</fullName>
    </submittedName>
</protein>
<dbReference type="EMBL" id="GGEC01029893">
    <property type="protein sequence ID" value="MBX10377.1"/>
    <property type="molecule type" value="Transcribed_RNA"/>
</dbReference>
<proteinExistence type="predicted"/>
<evidence type="ECO:0000313" key="1">
    <source>
        <dbReference type="EMBL" id="MBX10377.1"/>
    </source>
</evidence>
<sequence>MESITIPESSINQDDLFADLDRQNKLILKETKRMLKAHDDVGLLVRELRIEERMMRPGQFQLEKISEILEEKYCSKKRNLTMIDIFEDIRDKRINSFYYKDTKTIFNEMRAQGETEAQLRREWLGLG</sequence>
<reference evidence="1" key="1">
    <citation type="submission" date="2018-02" db="EMBL/GenBank/DDBJ databases">
        <title>Rhizophora mucronata_Transcriptome.</title>
        <authorList>
            <person name="Meera S.P."/>
            <person name="Sreeshan A."/>
            <person name="Augustine A."/>
        </authorList>
    </citation>
    <scope>NUCLEOTIDE SEQUENCE</scope>
    <source>
        <tissue evidence="1">Leaf</tissue>
    </source>
</reference>
<organism evidence="1">
    <name type="scientific">Rhizophora mucronata</name>
    <name type="common">Asiatic mangrove</name>
    <dbReference type="NCBI Taxonomy" id="61149"/>
    <lineage>
        <taxon>Eukaryota</taxon>
        <taxon>Viridiplantae</taxon>
        <taxon>Streptophyta</taxon>
        <taxon>Embryophyta</taxon>
        <taxon>Tracheophyta</taxon>
        <taxon>Spermatophyta</taxon>
        <taxon>Magnoliopsida</taxon>
        <taxon>eudicotyledons</taxon>
        <taxon>Gunneridae</taxon>
        <taxon>Pentapetalae</taxon>
        <taxon>rosids</taxon>
        <taxon>fabids</taxon>
        <taxon>Malpighiales</taxon>
        <taxon>Rhizophoraceae</taxon>
        <taxon>Rhizophora</taxon>
    </lineage>
</organism>